<feature type="transmembrane region" description="Helical" evidence="7">
    <location>
        <begin position="240"/>
        <end position="261"/>
    </location>
</feature>
<dbReference type="EMBL" id="BAAAYG010000003">
    <property type="protein sequence ID" value="GAA3282735.1"/>
    <property type="molecule type" value="Genomic_DNA"/>
</dbReference>
<comment type="subcellular location">
    <subcellularLocation>
        <location evidence="1">Cell membrane</location>
        <topology evidence="1">Multi-pass membrane protein</topology>
    </subcellularLocation>
</comment>
<feature type="compositionally biased region" description="Polar residues" evidence="6">
    <location>
        <begin position="141"/>
        <end position="157"/>
    </location>
</feature>
<feature type="transmembrane region" description="Helical" evidence="7">
    <location>
        <begin position="6"/>
        <end position="26"/>
    </location>
</feature>
<evidence type="ECO:0000313" key="9">
    <source>
        <dbReference type="Proteomes" id="UP001501736"/>
    </source>
</evidence>
<accession>A0ABP6RI21</accession>
<evidence type="ECO:0000313" key="8">
    <source>
        <dbReference type="EMBL" id="GAA3282735.1"/>
    </source>
</evidence>
<reference evidence="9" key="1">
    <citation type="journal article" date="2019" name="Int. J. Syst. Evol. Microbiol.">
        <title>The Global Catalogue of Microorganisms (GCM) 10K type strain sequencing project: providing services to taxonomists for standard genome sequencing and annotation.</title>
        <authorList>
            <consortium name="The Broad Institute Genomics Platform"/>
            <consortium name="The Broad Institute Genome Sequencing Center for Infectious Disease"/>
            <person name="Wu L."/>
            <person name="Ma J."/>
        </authorList>
    </citation>
    <scope>NUCLEOTIDE SEQUENCE [LARGE SCALE GENOMIC DNA]</scope>
    <source>
        <strain evidence="9">JCM 11483</strain>
    </source>
</reference>
<dbReference type="PANTHER" id="PTHR30086:SF20">
    <property type="entry name" value="ARGININE EXPORTER PROTEIN ARGO-RELATED"/>
    <property type="match status" value="1"/>
</dbReference>
<dbReference type="InterPro" id="IPR001123">
    <property type="entry name" value="LeuE-type"/>
</dbReference>
<sequence length="263" mass="27340">MTTLLTGFFTCLALIMAIGAQSAWLLRQGLRRDRVGTAVLVCLVGDLILIGLGTLGVGTVLDHTPWLMEIVRWLGVTYLVWFAVRSFASARTADQGLSVEEPESSDDDGARDQPASDGARGRGDAGAVVAGEDGPDATPGPVTTQTRPVRLTSTSSDDAGKTGARAVSPILSVIAAGLMVSLLNPHAWVDTMVVIGSMATSFGAEKWIFSAGAVLGSLSWFLLLAYGGRALAGVLDRPRTWQIIDVGVGVTMLVVAGLLAFGG</sequence>
<dbReference type="Proteomes" id="UP001501736">
    <property type="component" value="Unassembled WGS sequence"/>
</dbReference>
<evidence type="ECO:0000256" key="6">
    <source>
        <dbReference type="SAM" id="MobiDB-lite"/>
    </source>
</evidence>
<proteinExistence type="predicted"/>
<dbReference type="RefSeq" id="WP_344718860.1">
    <property type="nucleotide sequence ID" value="NZ_BAAAYG010000003.1"/>
</dbReference>
<protein>
    <recommendedName>
        <fullName evidence="10">L-lysine exporter family protein LysE/ArgO</fullName>
    </recommendedName>
</protein>
<organism evidence="8 9">
    <name type="scientific">Nesterenkonia halobia</name>
    <dbReference type="NCBI Taxonomy" id="37922"/>
    <lineage>
        <taxon>Bacteria</taxon>
        <taxon>Bacillati</taxon>
        <taxon>Actinomycetota</taxon>
        <taxon>Actinomycetes</taxon>
        <taxon>Micrococcales</taxon>
        <taxon>Micrococcaceae</taxon>
        <taxon>Nesterenkonia</taxon>
    </lineage>
</organism>
<comment type="caution">
    <text evidence="8">The sequence shown here is derived from an EMBL/GenBank/DDBJ whole genome shotgun (WGS) entry which is preliminary data.</text>
</comment>
<feature type="transmembrane region" description="Helical" evidence="7">
    <location>
        <begin position="38"/>
        <end position="58"/>
    </location>
</feature>
<name>A0ABP6RI21_9MICC</name>
<evidence type="ECO:0000256" key="3">
    <source>
        <dbReference type="ARBA" id="ARBA00022692"/>
    </source>
</evidence>
<feature type="transmembrane region" description="Helical" evidence="7">
    <location>
        <begin position="207"/>
        <end position="228"/>
    </location>
</feature>
<keyword evidence="5 7" id="KW-0472">Membrane</keyword>
<feature type="compositionally biased region" description="Acidic residues" evidence="6">
    <location>
        <begin position="100"/>
        <end position="109"/>
    </location>
</feature>
<keyword evidence="2" id="KW-1003">Cell membrane</keyword>
<evidence type="ECO:0000256" key="5">
    <source>
        <dbReference type="ARBA" id="ARBA00023136"/>
    </source>
</evidence>
<keyword evidence="3 7" id="KW-0812">Transmembrane</keyword>
<feature type="transmembrane region" description="Helical" evidence="7">
    <location>
        <begin position="70"/>
        <end position="88"/>
    </location>
</feature>
<keyword evidence="9" id="KW-1185">Reference proteome</keyword>
<feature type="region of interest" description="Disordered" evidence="6">
    <location>
        <begin position="95"/>
        <end position="162"/>
    </location>
</feature>
<dbReference type="PANTHER" id="PTHR30086">
    <property type="entry name" value="ARGININE EXPORTER PROTEIN ARGO"/>
    <property type="match status" value="1"/>
</dbReference>
<evidence type="ECO:0008006" key="10">
    <source>
        <dbReference type="Google" id="ProtNLM"/>
    </source>
</evidence>
<evidence type="ECO:0000256" key="7">
    <source>
        <dbReference type="SAM" id="Phobius"/>
    </source>
</evidence>
<evidence type="ECO:0000256" key="1">
    <source>
        <dbReference type="ARBA" id="ARBA00004651"/>
    </source>
</evidence>
<evidence type="ECO:0000256" key="2">
    <source>
        <dbReference type="ARBA" id="ARBA00022475"/>
    </source>
</evidence>
<feature type="transmembrane region" description="Helical" evidence="7">
    <location>
        <begin position="166"/>
        <end position="187"/>
    </location>
</feature>
<dbReference type="Pfam" id="PF01810">
    <property type="entry name" value="LysE"/>
    <property type="match status" value="1"/>
</dbReference>
<gene>
    <name evidence="8" type="ORF">GCM10020260_10290</name>
</gene>
<keyword evidence="4 7" id="KW-1133">Transmembrane helix</keyword>
<evidence type="ECO:0000256" key="4">
    <source>
        <dbReference type="ARBA" id="ARBA00022989"/>
    </source>
</evidence>